<evidence type="ECO:0000313" key="2">
    <source>
        <dbReference type="EMBL" id="OGG46687.1"/>
    </source>
</evidence>
<evidence type="ECO:0000256" key="1">
    <source>
        <dbReference type="SAM" id="Phobius"/>
    </source>
</evidence>
<proteinExistence type="predicted"/>
<evidence type="ECO:0000313" key="3">
    <source>
        <dbReference type="Proteomes" id="UP000178606"/>
    </source>
</evidence>
<gene>
    <name evidence="2" type="ORF">A3F84_25130</name>
</gene>
<keyword evidence="1" id="KW-0472">Membrane</keyword>
<dbReference type="EMBL" id="MFKF01000288">
    <property type="protein sequence ID" value="OGG46687.1"/>
    <property type="molecule type" value="Genomic_DNA"/>
</dbReference>
<accession>A0A1F6CCH4</accession>
<reference evidence="2 3" key="1">
    <citation type="journal article" date="2016" name="Nat. Commun.">
        <title>Thousands of microbial genomes shed light on interconnected biogeochemical processes in an aquifer system.</title>
        <authorList>
            <person name="Anantharaman K."/>
            <person name="Brown C.T."/>
            <person name="Hug L.A."/>
            <person name="Sharon I."/>
            <person name="Castelle C.J."/>
            <person name="Probst A.J."/>
            <person name="Thomas B.C."/>
            <person name="Singh A."/>
            <person name="Wilkins M.J."/>
            <person name="Karaoz U."/>
            <person name="Brodie E.L."/>
            <person name="Williams K.H."/>
            <person name="Hubbard S.S."/>
            <person name="Banfield J.F."/>
        </authorList>
    </citation>
    <scope>NUCLEOTIDE SEQUENCE [LARGE SCALE GENOMIC DNA]</scope>
    <source>
        <strain evidence="3">RIFCSPLOWO2_12_FULL_64_10</strain>
    </source>
</reference>
<sequence length="61" mass="7046">MRPRIREFLQDGCLGTPLLFIVWFVLALIAVKVIGCVQDGLKEWNNMSEEERDARETQPGR</sequence>
<comment type="caution">
    <text evidence="2">The sequence shown here is derived from an EMBL/GenBank/DDBJ whole genome shotgun (WGS) entry which is preliminary data.</text>
</comment>
<organism evidence="2 3">
    <name type="scientific">Handelsmanbacteria sp. (strain RIFCSPLOWO2_12_FULL_64_10)</name>
    <dbReference type="NCBI Taxonomy" id="1817868"/>
    <lineage>
        <taxon>Bacteria</taxon>
        <taxon>Candidatus Handelsmaniibacteriota</taxon>
    </lineage>
</organism>
<keyword evidence="1" id="KW-1133">Transmembrane helix</keyword>
<name>A0A1F6CCH4_HANXR</name>
<feature type="transmembrane region" description="Helical" evidence="1">
    <location>
        <begin position="12"/>
        <end position="34"/>
    </location>
</feature>
<keyword evidence="1" id="KW-0812">Transmembrane</keyword>
<dbReference type="AlphaFoldDB" id="A0A1F6CCH4"/>
<dbReference type="Proteomes" id="UP000178606">
    <property type="component" value="Unassembled WGS sequence"/>
</dbReference>
<protein>
    <submittedName>
        <fullName evidence="2">Uncharacterized protein</fullName>
    </submittedName>
</protein>